<feature type="compositionally biased region" description="Low complexity" evidence="1">
    <location>
        <begin position="26"/>
        <end position="35"/>
    </location>
</feature>
<evidence type="ECO:0000313" key="2">
    <source>
        <dbReference type="EnsemblPlants" id="OGLUM05G19800.1"/>
    </source>
</evidence>
<accession>A0A0E0A027</accession>
<organism evidence="2">
    <name type="scientific">Oryza glumipatula</name>
    <dbReference type="NCBI Taxonomy" id="40148"/>
    <lineage>
        <taxon>Eukaryota</taxon>
        <taxon>Viridiplantae</taxon>
        <taxon>Streptophyta</taxon>
        <taxon>Embryophyta</taxon>
        <taxon>Tracheophyta</taxon>
        <taxon>Spermatophyta</taxon>
        <taxon>Magnoliopsida</taxon>
        <taxon>Liliopsida</taxon>
        <taxon>Poales</taxon>
        <taxon>Poaceae</taxon>
        <taxon>BOP clade</taxon>
        <taxon>Oryzoideae</taxon>
        <taxon>Oryzeae</taxon>
        <taxon>Oryzinae</taxon>
        <taxon>Oryza</taxon>
    </lineage>
</organism>
<feature type="region of interest" description="Disordered" evidence="1">
    <location>
        <begin position="1"/>
        <end position="136"/>
    </location>
</feature>
<evidence type="ECO:0000313" key="3">
    <source>
        <dbReference type="Proteomes" id="UP000026961"/>
    </source>
</evidence>
<feature type="compositionally biased region" description="Low complexity" evidence="1">
    <location>
        <begin position="68"/>
        <end position="82"/>
    </location>
</feature>
<dbReference type="AlphaFoldDB" id="A0A0E0A027"/>
<dbReference type="HOGENOM" id="CLU_1878698_0_0_1"/>
<sequence length="136" mass="14810">MDRAREGPEASGCNRAGIVEGEGGSQQVTAVATDDTTNDGGEGSIKARGERAMAATEPRRGRKAMLGAAPLPSTIPSPSLLACQSRQPPFPNRARRRHRYVPMWGKEKRTKEHKRMRGEERAGDTNMWASHADSIN</sequence>
<evidence type="ECO:0000256" key="1">
    <source>
        <dbReference type="SAM" id="MobiDB-lite"/>
    </source>
</evidence>
<dbReference type="Proteomes" id="UP000026961">
    <property type="component" value="Chromosome 5"/>
</dbReference>
<proteinExistence type="predicted"/>
<evidence type="ECO:0008006" key="4">
    <source>
        <dbReference type="Google" id="ProtNLM"/>
    </source>
</evidence>
<protein>
    <recommendedName>
        <fullName evidence="4">DUF834 domain-containing protein</fullName>
    </recommendedName>
</protein>
<keyword evidence="3" id="KW-1185">Reference proteome</keyword>
<name>A0A0E0A027_9ORYZ</name>
<dbReference type="EnsemblPlants" id="OGLUM05G19800.1">
    <property type="protein sequence ID" value="OGLUM05G19800.1"/>
    <property type="gene ID" value="OGLUM05G19800"/>
</dbReference>
<dbReference type="Gramene" id="OGLUM05G19800.1">
    <property type="protein sequence ID" value="OGLUM05G19800.1"/>
    <property type="gene ID" value="OGLUM05G19800"/>
</dbReference>
<reference evidence="2" key="1">
    <citation type="submission" date="2015-04" db="UniProtKB">
        <authorList>
            <consortium name="EnsemblPlants"/>
        </authorList>
    </citation>
    <scope>IDENTIFICATION</scope>
</reference>
<reference evidence="2" key="2">
    <citation type="submission" date="2018-05" db="EMBL/GenBank/DDBJ databases">
        <title>OgluRS3 (Oryza glumaepatula Reference Sequence Version 3).</title>
        <authorList>
            <person name="Zhang J."/>
            <person name="Kudrna D."/>
            <person name="Lee S."/>
            <person name="Talag J."/>
            <person name="Welchert J."/>
            <person name="Wing R.A."/>
        </authorList>
    </citation>
    <scope>NUCLEOTIDE SEQUENCE [LARGE SCALE GENOMIC DNA]</scope>
</reference>